<dbReference type="HOGENOM" id="CLU_142297_2_1_11"/>
<accession>A4F9E3</accession>
<dbReference type="OrthoDB" id="4247883at2"/>
<dbReference type="eggNOG" id="COG4842">
    <property type="taxonomic scope" value="Bacteria"/>
</dbReference>
<dbReference type="Gene3D" id="1.10.287.1060">
    <property type="entry name" value="ESAT-6-like"/>
    <property type="match status" value="1"/>
</dbReference>
<dbReference type="KEGG" id="sen:SACE_1345"/>
<evidence type="ECO:0000313" key="3">
    <source>
        <dbReference type="Proteomes" id="UP000006728"/>
    </source>
</evidence>
<proteinExistence type="predicted"/>
<organism evidence="2 3">
    <name type="scientific">Saccharopolyspora erythraea (strain ATCC 11635 / DSM 40517 / JCM 4748 / NBRC 13426 / NCIMB 8594 / NRRL 2338)</name>
    <dbReference type="NCBI Taxonomy" id="405948"/>
    <lineage>
        <taxon>Bacteria</taxon>
        <taxon>Bacillati</taxon>
        <taxon>Actinomycetota</taxon>
        <taxon>Actinomycetes</taxon>
        <taxon>Pseudonocardiales</taxon>
        <taxon>Pseudonocardiaceae</taxon>
        <taxon>Saccharopolyspora</taxon>
    </lineage>
</organism>
<sequence>MRMQPEEIRSGGTKIGHAGEDCEKVHQTLKSGLDAEGQCWGNDEAGQEFAKSYVQAAKDVEEGIKKIAKALGDIKTNLHQTADDTEARDAKSAEDLANVPK</sequence>
<feature type="compositionally biased region" description="Basic and acidic residues" evidence="1">
    <location>
        <begin position="82"/>
        <end position="94"/>
    </location>
</feature>
<dbReference type="AlphaFoldDB" id="A4F9E3"/>
<evidence type="ECO:0000313" key="2">
    <source>
        <dbReference type="EMBL" id="CAM00668.1"/>
    </source>
</evidence>
<evidence type="ECO:0008006" key="4">
    <source>
        <dbReference type="Google" id="ProtNLM"/>
    </source>
</evidence>
<name>A4F9E3_SACEN</name>
<dbReference type="EMBL" id="AM420293">
    <property type="protein sequence ID" value="CAM00668.1"/>
    <property type="molecule type" value="Genomic_DNA"/>
</dbReference>
<dbReference type="SUPFAM" id="SSF140453">
    <property type="entry name" value="EsxAB dimer-like"/>
    <property type="match status" value="1"/>
</dbReference>
<gene>
    <name evidence="2" type="ordered locus">SACE_1345</name>
</gene>
<keyword evidence="3" id="KW-1185">Reference proteome</keyword>
<dbReference type="STRING" id="405948.SACE_1345"/>
<dbReference type="Proteomes" id="UP000006728">
    <property type="component" value="Chromosome"/>
</dbReference>
<feature type="region of interest" description="Disordered" evidence="1">
    <location>
        <begin position="82"/>
        <end position="101"/>
    </location>
</feature>
<reference evidence="2 3" key="1">
    <citation type="journal article" date="2007" name="Nat. Biotechnol.">
        <title>Complete genome sequence of the erythromycin-producing bacterium Saccharopolyspora erythraea NRRL23338.</title>
        <authorList>
            <person name="Oliynyk M."/>
            <person name="Samborskyy M."/>
            <person name="Lester J.B."/>
            <person name="Mironenko T."/>
            <person name="Scott N."/>
            <person name="Dickens S."/>
            <person name="Haydock S.F."/>
            <person name="Leadlay P.F."/>
        </authorList>
    </citation>
    <scope>NUCLEOTIDE SEQUENCE [LARGE SCALE GENOMIC DNA]</scope>
    <source>
        <strain evidence="3">ATCC 11635 / DSM 40517 / JCM 4748 / NBRC 13426 / NCIMB 8594 / NRRL 2338</strain>
    </source>
</reference>
<dbReference type="InterPro" id="IPR036689">
    <property type="entry name" value="ESAT-6-like_sf"/>
</dbReference>
<evidence type="ECO:0000256" key="1">
    <source>
        <dbReference type="SAM" id="MobiDB-lite"/>
    </source>
</evidence>
<protein>
    <recommendedName>
        <fullName evidence="4">Excreted virulence factor EspC (Type VII ESX diderm)</fullName>
    </recommendedName>
</protein>
<feature type="region of interest" description="Disordered" evidence="1">
    <location>
        <begin position="1"/>
        <end position="20"/>
    </location>
</feature>
<dbReference type="Pfam" id="PF06013">
    <property type="entry name" value="WXG100"/>
    <property type="match status" value="1"/>
</dbReference>
<dbReference type="InterPro" id="IPR010310">
    <property type="entry name" value="T7SS_ESAT-6-like"/>
</dbReference>